<evidence type="ECO:0008006" key="4">
    <source>
        <dbReference type="Google" id="ProtNLM"/>
    </source>
</evidence>
<keyword evidence="3" id="KW-1185">Reference proteome</keyword>
<dbReference type="AlphaFoldDB" id="A0A9W9NHM4"/>
<sequence>MPRISKPPVKAAFDLQRLVVTDSSPAGLVPTRIGVVRISPVAEAAPEEEFAMPKHSDTALIMAIHGLNAAHSFLDDMIGLVSPFAGVHNLDLAPDSLPDESESRQPWGQLTPSTDGPFASVSIPDSEPSAVRAYLCEEDITNAYYIYIHPYLPLLPPSPTSQYQDQPSLTRLPNETAEPTRADLPYWPKSSLGLALSALLVLIPSSQDASPMSDMSIFARRSYAQLFAQAALASVERDTDDLGPGLNFATPRAGMSEHKSPLHPQVPSKLDPILAIVVLAIYEYCQRGNVSRMRSRINQAVTAAMDISLHALGPTESAHSEAQRRTWWITMFIAYLSSNLHLTPPVITLDDPRITTPYPQFDVDLEPWEFLMQSQKNLFASNRMINNIERMDEAAQPDRSDQIKKLDFQISILMTESDRSLRVTFGQEGEAPIAENIWRLGRIITYTARCRLHRFRAFMNIPLFLDKYCHLPSINNDVSNSTPSPTWVADRESSFPFTEQESSNICLKASLVVATAFRNLTYPDPQRQSYEGGPLTGRSMPISGGSPRRYPHTIPFFACCAMQNCYALLMLFHKVRACLATDRLATCYHLLNKPEPATEASDAERLTEELRHGVEFLGVSMKSDIIFEGVGGMGREIEHAYLAAFPDAAEF</sequence>
<name>A0A9W9NHM4_9EURO</name>
<reference evidence="2" key="2">
    <citation type="journal article" date="2023" name="IMA Fungus">
        <title>Comparative genomic study of the Penicillium genus elucidates a diverse pangenome and 15 lateral gene transfer events.</title>
        <authorList>
            <person name="Petersen C."/>
            <person name="Sorensen T."/>
            <person name="Nielsen M.R."/>
            <person name="Sondergaard T.E."/>
            <person name="Sorensen J.L."/>
            <person name="Fitzpatrick D.A."/>
            <person name="Frisvad J.C."/>
            <person name="Nielsen K.L."/>
        </authorList>
    </citation>
    <scope>NUCLEOTIDE SEQUENCE</scope>
    <source>
        <strain evidence="2">IBT 15544</strain>
    </source>
</reference>
<evidence type="ECO:0000313" key="3">
    <source>
        <dbReference type="Proteomes" id="UP001150904"/>
    </source>
</evidence>
<protein>
    <recommendedName>
        <fullName evidence="4">Transcription factor domain-containing protein</fullName>
    </recommendedName>
</protein>
<dbReference type="OrthoDB" id="2123952at2759"/>
<dbReference type="PANTHER" id="PTHR47431:SF5">
    <property type="entry name" value="ZN(II)2CYS6 TRANSCRIPTION FACTOR (EUROFUNG)"/>
    <property type="match status" value="1"/>
</dbReference>
<dbReference type="PANTHER" id="PTHR47431">
    <property type="entry name" value="ZN(II)2CYS6 TRANSCRIPTION FACTOR (EUROFUNG)-RELATED"/>
    <property type="match status" value="1"/>
</dbReference>
<dbReference type="RefSeq" id="XP_058313432.1">
    <property type="nucleotide sequence ID" value="XM_058448021.1"/>
</dbReference>
<reference evidence="2" key="1">
    <citation type="submission" date="2022-12" db="EMBL/GenBank/DDBJ databases">
        <authorList>
            <person name="Petersen C."/>
        </authorList>
    </citation>
    <scope>NUCLEOTIDE SEQUENCE</scope>
    <source>
        <strain evidence="2">IBT 15544</strain>
    </source>
</reference>
<organism evidence="2 3">
    <name type="scientific">Penicillium cinerascens</name>
    <dbReference type="NCBI Taxonomy" id="70096"/>
    <lineage>
        <taxon>Eukaryota</taxon>
        <taxon>Fungi</taxon>
        <taxon>Dikarya</taxon>
        <taxon>Ascomycota</taxon>
        <taxon>Pezizomycotina</taxon>
        <taxon>Eurotiomycetes</taxon>
        <taxon>Eurotiomycetidae</taxon>
        <taxon>Eurotiales</taxon>
        <taxon>Aspergillaceae</taxon>
        <taxon>Penicillium</taxon>
    </lineage>
</organism>
<feature type="compositionally biased region" description="Polar residues" evidence="1">
    <location>
        <begin position="160"/>
        <end position="173"/>
    </location>
</feature>
<gene>
    <name evidence="2" type="ORF">N7498_000958</name>
</gene>
<proteinExistence type="predicted"/>
<feature type="region of interest" description="Disordered" evidence="1">
    <location>
        <begin position="95"/>
        <end position="121"/>
    </location>
</feature>
<feature type="region of interest" description="Disordered" evidence="1">
    <location>
        <begin position="159"/>
        <end position="183"/>
    </location>
</feature>
<dbReference type="GeneID" id="83175321"/>
<comment type="caution">
    <text evidence="2">The sequence shown here is derived from an EMBL/GenBank/DDBJ whole genome shotgun (WGS) entry which is preliminary data.</text>
</comment>
<feature type="compositionally biased region" description="Polar residues" evidence="1">
    <location>
        <begin position="104"/>
        <end position="114"/>
    </location>
</feature>
<evidence type="ECO:0000256" key="1">
    <source>
        <dbReference type="SAM" id="MobiDB-lite"/>
    </source>
</evidence>
<evidence type="ECO:0000313" key="2">
    <source>
        <dbReference type="EMBL" id="KAJ5218859.1"/>
    </source>
</evidence>
<accession>A0A9W9NHM4</accession>
<dbReference type="CDD" id="cd12148">
    <property type="entry name" value="fungal_TF_MHR"/>
    <property type="match status" value="1"/>
</dbReference>
<dbReference type="Proteomes" id="UP001150904">
    <property type="component" value="Unassembled WGS sequence"/>
</dbReference>
<dbReference type="EMBL" id="JAPQKR010000004">
    <property type="protein sequence ID" value="KAJ5218859.1"/>
    <property type="molecule type" value="Genomic_DNA"/>
</dbReference>